<dbReference type="AlphaFoldDB" id="A0A1I8AUD7"/>
<accession>A0A1I8AUD7</accession>
<protein>
    <submittedName>
        <fullName evidence="2">Transposase</fullName>
    </submittedName>
</protein>
<organism evidence="1 2">
    <name type="scientific">Steinernema glaseri</name>
    <dbReference type="NCBI Taxonomy" id="37863"/>
    <lineage>
        <taxon>Eukaryota</taxon>
        <taxon>Metazoa</taxon>
        <taxon>Ecdysozoa</taxon>
        <taxon>Nematoda</taxon>
        <taxon>Chromadorea</taxon>
        <taxon>Rhabditida</taxon>
        <taxon>Tylenchina</taxon>
        <taxon>Panagrolaimomorpha</taxon>
        <taxon>Strongyloidoidea</taxon>
        <taxon>Steinernematidae</taxon>
        <taxon>Steinernema</taxon>
    </lineage>
</organism>
<reference evidence="2" key="1">
    <citation type="submission" date="2016-11" db="UniProtKB">
        <authorList>
            <consortium name="WormBaseParasite"/>
        </authorList>
    </citation>
    <scope>IDENTIFICATION</scope>
</reference>
<name>A0A1I8AUD7_9BILA</name>
<sequence>MHVAIQQCLRHSVQRKVDCLVSATANNRGYTSRTK</sequence>
<proteinExistence type="predicted"/>
<keyword evidence="1" id="KW-1185">Reference proteome</keyword>
<evidence type="ECO:0000313" key="2">
    <source>
        <dbReference type="WBParaSite" id="L893_g9593.t1"/>
    </source>
</evidence>
<dbReference type="WBParaSite" id="L893_g9593.t1">
    <property type="protein sequence ID" value="L893_g9593.t1"/>
    <property type="gene ID" value="L893_g9593"/>
</dbReference>
<dbReference type="Proteomes" id="UP000095287">
    <property type="component" value="Unplaced"/>
</dbReference>
<evidence type="ECO:0000313" key="1">
    <source>
        <dbReference type="Proteomes" id="UP000095287"/>
    </source>
</evidence>